<organism evidence="1 2">
    <name type="scientific">Catellatospora citrea</name>
    <dbReference type="NCBI Taxonomy" id="53366"/>
    <lineage>
        <taxon>Bacteria</taxon>
        <taxon>Bacillati</taxon>
        <taxon>Actinomycetota</taxon>
        <taxon>Actinomycetes</taxon>
        <taxon>Micromonosporales</taxon>
        <taxon>Micromonosporaceae</taxon>
        <taxon>Catellatospora</taxon>
    </lineage>
</organism>
<proteinExistence type="predicted"/>
<evidence type="ECO:0008006" key="3">
    <source>
        <dbReference type="Google" id="ProtNLM"/>
    </source>
</evidence>
<accession>A0A8J3P0T9</accession>
<dbReference type="InterPro" id="IPR031009">
    <property type="entry name" value="Tcm_partner"/>
</dbReference>
<dbReference type="NCBIfam" id="TIGR04474">
    <property type="entry name" value="tcm_partner"/>
    <property type="match status" value="1"/>
</dbReference>
<dbReference type="EMBL" id="BONH01000022">
    <property type="protein sequence ID" value="GIF99612.1"/>
    <property type="molecule type" value="Genomic_DNA"/>
</dbReference>
<dbReference type="AlphaFoldDB" id="A0A8J3P0T9"/>
<name>A0A8J3P0T9_9ACTN</name>
<sequence>MGGAPRTTVWDMDPHTQAKHELLKTYLGGWFPILSTYNGRIVFLDGFAGPGRYKGGQPGSPLIALETLLDHSYFPSMTQREFLFIFCEPHKGRADNLRAELQDLVQRRAPWPKNVKFDVIDDDFEGTARSILATLATQKANLAPTFAFVDPFGVSGLPMEVLANLMAFDRCELFVNYMVNPVVRFATAENIDDCLKGLFGTTEFLKAPAQGREKFLHDLYERQLKDVCKFSFVRSFGMKNKTGNTIYYLFYGTRSLKGLEIMKDAMWKIDPGGGYRFSDRLAGQDILFTEEDLIPGPLRNALASRFKNTTVTIAQIEEFVLVETPYRKAHIRKQALTPMEKARTITVKRPGRSGFPPGTTVTF</sequence>
<dbReference type="Proteomes" id="UP000659904">
    <property type="component" value="Unassembled WGS sequence"/>
</dbReference>
<gene>
    <name evidence="1" type="ORF">Cci01nite_47060</name>
</gene>
<evidence type="ECO:0000313" key="2">
    <source>
        <dbReference type="Proteomes" id="UP000659904"/>
    </source>
</evidence>
<reference evidence="1 2" key="1">
    <citation type="submission" date="2021-01" db="EMBL/GenBank/DDBJ databases">
        <title>Whole genome shotgun sequence of Catellatospora citrea NBRC 14495.</title>
        <authorList>
            <person name="Komaki H."/>
            <person name="Tamura T."/>
        </authorList>
    </citation>
    <scope>NUCLEOTIDE SEQUENCE [LARGE SCALE GENOMIC DNA]</scope>
    <source>
        <strain evidence="1 2">NBRC 14495</strain>
    </source>
</reference>
<comment type="caution">
    <text evidence="1">The sequence shown here is derived from an EMBL/GenBank/DDBJ whole genome shotgun (WGS) entry which is preliminary data.</text>
</comment>
<protein>
    <recommendedName>
        <fullName evidence="3">Three-Cys-motif partner protein</fullName>
    </recommendedName>
</protein>
<evidence type="ECO:0000313" key="1">
    <source>
        <dbReference type="EMBL" id="GIF99612.1"/>
    </source>
</evidence>
<keyword evidence="2" id="KW-1185">Reference proteome</keyword>